<gene>
    <name evidence="4" type="ORF">SAMN05660750_03841</name>
</gene>
<proteinExistence type="predicted"/>
<dbReference type="Pfam" id="PF08279">
    <property type="entry name" value="HTH_11"/>
    <property type="match status" value="1"/>
</dbReference>
<dbReference type="Proteomes" id="UP000190130">
    <property type="component" value="Unassembled WGS sequence"/>
</dbReference>
<dbReference type="RefSeq" id="WP_079591926.1">
    <property type="nucleotide sequence ID" value="NZ_FUYX01000011.1"/>
</dbReference>
<dbReference type="InterPro" id="IPR036388">
    <property type="entry name" value="WH-like_DNA-bd_sf"/>
</dbReference>
<evidence type="ECO:0000259" key="3">
    <source>
        <dbReference type="Pfam" id="PF13280"/>
    </source>
</evidence>
<dbReference type="PANTHER" id="PTHR34580:SF3">
    <property type="entry name" value="PROTEIN PAFB"/>
    <property type="match status" value="1"/>
</dbReference>
<dbReference type="InterPro" id="IPR013196">
    <property type="entry name" value="HTH_11"/>
</dbReference>
<dbReference type="InterPro" id="IPR051534">
    <property type="entry name" value="CBASS_pafABC_assoc_protein"/>
</dbReference>
<dbReference type="PANTHER" id="PTHR34580">
    <property type="match status" value="1"/>
</dbReference>
<dbReference type="EMBL" id="FUYX01000011">
    <property type="protein sequence ID" value="SKC04131.1"/>
    <property type="molecule type" value="Genomic_DNA"/>
</dbReference>
<reference evidence="4 5" key="1">
    <citation type="submission" date="2017-02" db="EMBL/GenBank/DDBJ databases">
        <authorList>
            <person name="Peterson S.W."/>
        </authorList>
    </citation>
    <scope>NUCLEOTIDE SEQUENCE [LARGE SCALE GENOMIC DNA]</scope>
    <source>
        <strain evidence="4 5">DSM 9653</strain>
    </source>
</reference>
<feature type="compositionally biased region" description="Basic and acidic residues" evidence="1">
    <location>
        <begin position="229"/>
        <end position="240"/>
    </location>
</feature>
<dbReference type="InterPro" id="IPR036390">
    <property type="entry name" value="WH_DNA-bd_sf"/>
</dbReference>
<name>A0A1T5G712_9HYPH</name>
<accession>A0A1T5G712</accession>
<dbReference type="PROSITE" id="PS52050">
    <property type="entry name" value="WYL"/>
    <property type="match status" value="1"/>
</dbReference>
<feature type="domain" description="Helix-turn-helix type 11" evidence="2">
    <location>
        <begin position="6"/>
        <end position="59"/>
    </location>
</feature>
<dbReference type="Gene3D" id="1.10.10.10">
    <property type="entry name" value="Winged helix-like DNA-binding domain superfamily/Winged helix DNA-binding domain"/>
    <property type="match status" value="1"/>
</dbReference>
<evidence type="ECO:0000313" key="4">
    <source>
        <dbReference type="EMBL" id="SKC04131.1"/>
    </source>
</evidence>
<evidence type="ECO:0000256" key="1">
    <source>
        <dbReference type="SAM" id="MobiDB-lite"/>
    </source>
</evidence>
<evidence type="ECO:0000259" key="2">
    <source>
        <dbReference type="Pfam" id="PF08279"/>
    </source>
</evidence>
<feature type="region of interest" description="Disordered" evidence="1">
    <location>
        <begin position="229"/>
        <end position="279"/>
    </location>
</feature>
<dbReference type="AlphaFoldDB" id="A0A1T5G712"/>
<evidence type="ECO:0000313" key="5">
    <source>
        <dbReference type="Proteomes" id="UP000190130"/>
    </source>
</evidence>
<protein>
    <submittedName>
        <fullName evidence="4">Predicted DNA-binding transcriptional regulator YafY, contains an HTH and WYL domains</fullName>
    </submittedName>
</protein>
<organism evidence="4 5">
    <name type="scientific">Bosea thiooxidans</name>
    <dbReference type="NCBI Taxonomy" id="53254"/>
    <lineage>
        <taxon>Bacteria</taxon>
        <taxon>Pseudomonadati</taxon>
        <taxon>Pseudomonadota</taxon>
        <taxon>Alphaproteobacteria</taxon>
        <taxon>Hyphomicrobiales</taxon>
        <taxon>Boseaceae</taxon>
        <taxon>Bosea</taxon>
    </lineage>
</organism>
<dbReference type="GO" id="GO:0003677">
    <property type="term" value="F:DNA binding"/>
    <property type="evidence" value="ECO:0007669"/>
    <property type="project" value="UniProtKB-KW"/>
</dbReference>
<dbReference type="SUPFAM" id="SSF46785">
    <property type="entry name" value="Winged helix' DNA-binding domain"/>
    <property type="match status" value="1"/>
</dbReference>
<dbReference type="OrthoDB" id="9807255at2"/>
<dbReference type="InterPro" id="IPR026881">
    <property type="entry name" value="WYL_dom"/>
</dbReference>
<dbReference type="Pfam" id="PF13280">
    <property type="entry name" value="WYL"/>
    <property type="match status" value="1"/>
</dbReference>
<feature type="domain" description="WYL" evidence="3">
    <location>
        <begin position="140"/>
        <end position="203"/>
    </location>
</feature>
<keyword evidence="4" id="KW-0238">DNA-binding</keyword>
<sequence>MQRAERLLDMIQSLRRRRRPVTAETLASELDVSVRTVYRDIGALVRQGVPVRGEAGIGYVLDAGFDLPPLMLSPDEIEAVLVGMRWLSDRADPVLARAAEDVVSKVAAVLPPHLRPILLDGALFAASYPGDVPADQVDVAAVRAAIRNGRKLSIEYSDESGHATQRMIWPIGMTFYERVRIVIAWCELRQAFRHFRTDRMTGLVALEERYPARRADLFRRWQKEEERAREEWERCKREGSEGSARPAAKHPGEGDGQVRLTASPVKLARPEATSASAAG</sequence>